<dbReference type="SMART" id="SM00388">
    <property type="entry name" value="HisKA"/>
    <property type="match status" value="1"/>
</dbReference>
<dbReference type="Pfam" id="PF00512">
    <property type="entry name" value="HisKA"/>
    <property type="match status" value="1"/>
</dbReference>
<dbReference type="GO" id="GO:0007234">
    <property type="term" value="P:osmosensory signaling via phosphorelay pathway"/>
    <property type="evidence" value="ECO:0007669"/>
    <property type="project" value="TreeGrafter"/>
</dbReference>
<gene>
    <name evidence="18" type="ORF">LY11_04745</name>
</gene>
<keyword evidence="6" id="KW-0812">Transmembrane</keyword>
<evidence type="ECO:0000256" key="14">
    <source>
        <dbReference type="ARBA" id="ARBA00070616"/>
    </source>
</evidence>
<dbReference type="InterPro" id="IPR000014">
    <property type="entry name" value="PAS"/>
</dbReference>
<evidence type="ECO:0000256" key="10">
    <source>
        <dbReference type="ARBA" id="ARBA00022989"/>
    </source>
</evidence>
<dbReference type="SUPFAM" id="SSF55874">
    <property type="entry name" value="ATPase domain of HSP90 chaperone/DNA topoisomerase II/histidine kinase"/>
    <property type="match status" value="1"/>
</dbReference>
<comment type="function">
    <text evidence="13">Putative oxygen sensor; modulates the activity of FixJ, a transcriptional activator of nitrogen fixation fixK gene. FixL probably acts as a kinase that phosphorylates FixJ.</text>
</comment>
<dbReference type="CDD" id="cd00082">
    <property type="entry name" value="HisKA"/>
    <property type="match status" value="1"/>
</dbReference>
<keyword evidence="9" id="KW-0067">ATP-binding</keyword>
<dbReference type="InterPro" id="IPR003594">
    <property type="entry name" value="HATPase_dom"/>
</dbReference>
<evidence type="ECO:0000313" key="18">
    <source>
        <dbReference type="EMBL" id="RAJ22605.1"/>
    </source>
</evidence>
<dbReference type="Proteomes" id="UP000249754">
    <property type="component" value="Unassembled WGS sequence"/>
</dbReference>
<evidence type="ECO:0000256" key="12">
    <source>
        <dbReference type="ARBA" id="ARBA00023136"/>
    </source>
</evidence>
<evidence type="ECO:0000259" key="16">
    <source>
        <dbReference type="PROSITE" id="PS50109"/>
    </source>
</evidence>
<proteinExistence type="predicted"/>
<evidence type="ECO:0000256" key="8">
    <source>
        <dbReference type="ARBA" id="ARBA00022777"/>
    </source>
</evidence>
<keyword evidence="5" id="KW-0808">Transferase</keyword>
<keyword evidence="15" id="KW-0175">Coiled coil</keyword>
<evidence type="ECO:0000256" key="1">
    <source>
        <dbReference type="ARBA" id="ARBA00000085"/>
    </source>
</evidence>
<feature type="domain" description="Histidine kinase" evidence="16">
    <location>
        <begin position="201"/>
        <end position="416"/>
    </location>
</feature>
<dbReference type="Pfam" id="PF02518">
    <property type="entry name" value="HATPase_c"/>
    <property type="match status" value="1"/>
</dbReference>
<comment type="catalytic activity">
    <reaction evidence="1">
        <text>ATP + protein L-histidine = ADP + protein N-phospho-L-histidine.</text>
        <dbReference type="EC" id="2.7.13.3"/>
    </reaction>
</comment>
<evidence type="ECO:0000256" key="7">
    <source>
        <dbReference type="ARBA" id="ARBA00022741"/>
    </source>
</evidence>
<dbReference type="AlphaFoldDB" id="A0A327S1L0"/>
<dbReference type="GO" id="GO:0005524">
    <property type="term" value="F:ATP binding"/>
    <property type="evidence" value="ECO:0007669"/>
    <property type="project" value="UniProtKB-KW"/>
</dbReference>
<evidence type="ECO:0000256" key="2">
    <source>
        <dbReference type="ARBA" id="ARBA00004141"/>
    </source>
</evidence>
<keyword evidence="11" id="KW-0902">Two-component regulatory system</keyword>
<dbReference type="InterPro" id="IPR050351">
    <property type="entry name" value="BphY/WalK/GraS-like"/>
</dbReference>
<keyword evidence="8" id="KW-0418">Kinase</keyword>
<dbReference type="InterPro" id="IPR035965">
    <property type="entry name" value="PAS-like_dom_sf"/>
</dbReference>
<dbReference type="GO" id="GO:0030295">
    <property type="term" value="F:protein kinase activator activity"/>
    <property type="evidence" value="ECO:0007669"/>
    <property type="project" value="TreeGrafter"/>
</dbReference>
<keyword evidence="12" id="KW-0472">Membrane</keyword>
<evidence type="ECO:0000256" key="4">
    <source>
        <dbReference type="ARBA" id="ARBA00022553"/>
    </source>
</evidence>
<dbReference type="InterPro" id="IPR005467">
    <property type="entry name" value="His_kinase_dom"/>
</dbReference>
<dbReference type="PROSITE" id="PS50109">
    <property type="entry name" value="HIS_KIN"/>
    <property type="match status" value="1"/>
</dbReference>
<dbReference type="PROSITE" id="PS50112">
    <property type="entry name" value="PAS"/>
    <property type="match status" value="1"/>
</dbReference>
<dbReference type="SMART" id="SM00091">
    <property type="entry name" value="PAS"/>
    <property type="match status" value="1"/>
</dbReference>
<dbReference type="PANTHER" id="PTHR42878:SF7">
    <property type="entry name" value="SENSOR HISTIDINE KINASE GLRK"/>
    <property type="match status" value="1"/>
</dbReference>
<dbReference type="RefSeq" id="WP_111636060.1">
    <property type="nucleotide sequence ID" value="NZ_QLLR01000037.1"/>
</dbReference>
<evidence type="ECO:0000256" key="11">
    <source>
        <dbReference type="ARBA" id="ARBA00023012"/>
    </source>
</evidence>
<dbReference type="CDD" id="cd00130">
    <property type="entry name" value="PAS"/>
    <property type="match status" value="1"/>
</dbReference>
<evidence type="ECO:0000256" key="9">
    <source>
        <dbReference type="ARBA" id="ARBA00022840"/>
    </source>
</evidence>
<evidence type="ECO:0000256" key="6">
    <source>
        <dbReference type="ARBA" id="ARBA00022692"/>
    </source>
</evidence>
<dbReference type="Gene3D" id="3.30.565.10">
    <property type="entry name" value="Histidine kinase-like ATPase, C-terminal domain"/>
    <property type="match status" value="1"/>
</dbReference>
<dbReference type="PANTHER" id="PTHR42878">
    <property type="entry name" value="TWO-COMPONENT HISTIDINE KINASE"/>
    <property type="match status" value="1"/>
</dbReference>
<keyword evidence="10" id="KW-1133">Transmembrane helix</keyword>
<dbReference type="GO" id="GO:0000156">
    <property type="term" value="F:phosphorelay response regulator activity"/>
    <property type="evidence" value="ECO:0007669"/>
    <property type="project" value="TreeGrafter"/>
</dbReference>
<evidence type="ECO:0000313" key="19">
    <source>
        <dbReference type="Proteomes" id="UP000249754"/>
    </source>
</evidence>
<comment type="caution">
    <text evidence="18">The sequence shown here is derived from an EMBL/GenBank/DDBJ whole genome shotgun (WGS) entry which is preliminary data.</text>
</comment>
<keyword evidence="7" id="KW-0547">Nucleotide-binding</keyword>
<dbReference type="SMART" id="SM00387">
    <property type="entry name" value="HATPase_c"/>
    <property type="match status" value="1"/>
</dbReference>
<evidence type="ECO:0000259" key="17">
    <source>
        <dbReference type="PROSITE" id="PS50112"/>
    </source>
</evidence>
<reference evidence="18 19" key="1">
    <citation type="submission" date="2018-06" db="EMBL/GenBank/DDBJ databases">
        <title>Genomic Encyclopedia of Archaeal and Bacterial Type Strains, Phase II (KMG-II): from individual species to whole genera.</title>
        <authorList>
            <person name="Goeker M."/>
        </authorList>
    </citation>
    <scope>NUCLEOTIDE SEQUENCE [LARGE SCALE GENOMIC DNA]</scope>
    <source>
        <strain evidence="18 19">DSM 14825</strain>
    </source>
</reference>
<dbReference type="GO" id="GO:0000155">
    <property type="term" value="F:phosphorelay sensor kinase activity"/>
    <property type="evidence" value="ECO:0007669"/>
    <property type="project" value="InterPro"/>
</dbReference>
<organism evidence="18 19">
    <name type="scientific">Pedobacter cryoconitis</name>
    <dbReference type="NCBI Taxonomy" id="188932"/>
    <lineage>
        <taxon>Bacteria</taxon>
        <taxon>Pseudomonadati</taxon>
        <taxon>Bacteroidota</taxon>
        <taxon>Sphingobacteriia</taxon>
        <taxon>Sphingobacteriales</taxon>
        <taxon>Sphingobacteriaceae</taxon>
        <taxon>Pedobacter</taxon>
    </lineage>
</organism>
<accession>A0A327S1L0</accession>
<dbReference type="OrthoDB" id="9808408at2"/>
<protein>
    <recommendedName>
        <fullName evidence="14">Sensor protein FixL</fullName>
        <ecNumber evidence="3">2.7.13.3</ecNumber>
    </recommendedName>
</protein>
<dbReference type="NCBIfam" id="TIGR00229">
    <property type="entry name" value="sensory_box"/>
    <property type="match status" value="1"/>
</dbReference>
<dbReference type="EMBL" id="QLLR01000037">
    <property type="protein sequence ID" value="RAJ22605.1"/>
    <property type="molecule type" value="Genomic_DNA"/>
</dbReference>
<dbReference type="FunFam" id="3.30.450.20:FF:000060">
    <property type="entry name" value="Sensor protein FixL"/>
    <property type="match status" value="1"/>
</dbReference>
<dbReference type="PRINTS" id="PR00344">
    <property type="entry name" value="BCTRLSENSOR"/>
</dbReference>
<sequence>MENSVLLKAIIDNAIDGLITIDDQGIIESINPSACRLFSYTEQEILGKNISILMPQPDRMNHDGYLFRYKKTGQASIIGVGRELTGLRKNGIQFPFRLGVSEVKYSGRIIYAGFIHDLSREKEAESKLHDYAALLEDQVQERTLSLRETVDAQEQTKAELNQSLENLHNTVFTLEQTQRELNLSLAKEQELGKLKSRFVSIASHEFRTPLSMVQLSASLIERHALPFDNPNISKHVDKIKDAVLNVTAILNDFLSLEKLDSGKVQTKFNHFNLAEFAAEITEEMQIALKGRQKIVFVHRGTESMITLDQTLLKNCIVILIDNAIKYSGEESSIQFYTKINENNCTIRICDNGIGIPIDDQKHLCEPFFRAHNTGKISGNGLGLSILSRYTDLMNGKVDFKSRINRGTLFTLTFPQS</sequence>
<comment type="subcellular location">
    <subcellularLocation>
        <location evidence="2">Membrane</location>
        <topology evidence="2">Multi-pass membrane protein</topology>
    </subcellularLocation>
</comment>
<dbReference type="InterPro" id="IPR036097">
    <property type="entry name" value="HisK_dim/P_sf"/>
</dbReference>
<evidence type="ECO:0000256" key="3">
    <source>
        <dbReference type="ARBA" id="ARBA00012438"/>
    </source>
</evidence>
<dbReference type="InterPro" id="IPR036890">
    <property type="entry name" value="HATPase_C_sf"/>
</dbReference>
<name>A0A327S1L0_9SPHI</name>
<dbReference type="Pfam" id="PF13426">
    <property type="entry name" value="PAS_9"/>
    <property type="match status" value="1"/>
</dbReference>
<feature type="domain" description="PAS" evidence="17">
    <location>
        <begin position="3"/>
        <end position="56"/>
    </location>
</feature>
<evidence type="ECO:0000256" key="5">
    <source>
        <dbReference type="ARBA" id="ARBA00022679"/>
    </source>
</evidence>
<dbReference type="SUPFAM" id="SSF47384">
    <property type="entry name" value="Homodimeric domain of signal transducing histidine kinase"/>
    <property type="match status" value="1"/>
</dbReference>
<dbReference type="InterPro" id="IPR003661">
    <property type="entry name" value="HisK_dim/P_dom"/>
</dbReference>
<keyword evidence="4" id="KW-0597">Phosphoprotein</keyword>
<dbReference type="Gene3D" id="1.10.287.130">
    <property type="match status" value="1"/>
</dbReference>
<dbReference type="Gene3D" id="3.30.450.20">
    <property type="entry name" value="PAS domain"/>
    <property type="match status" value="1"/>
</dbReference>
<evidence type="ECO:0000256" key="15">
    <source>
        <dbReference type="SAM" id="Coils"/>
    </source>
</evidence>
<feature type="coiled-coil region" evidence="15">
    <location>
        <begin position="150"/>
        <end position="177"/>
    </location>
</feature>
<dbReference type="SUPFAM" id="SSF55785">
    <property type="entry name" value="PYP-like sensor domain (PAS domain)"/>
    <property type="match status" value="1"/>
</dbReference>
<dbReference type="CDD" id="cd00075">
    <property type="entry name" value="HATPase"/>
    <property type="match status" value="1"/>
</dbReference>
<dbReference type="EC" id="2.7.13.3" evidence="3"/>
<dbReference type="GO" id="GO:0016020">
    <property type="term" value="C:membrane"/>
    <property type="evidence" value="ECO:0007669"/>
    <property type="project" value="UniProtKB-SubCell"/>
</dbReference>
<dbReference type="InterPro" id="IPR004358">
    <property type="entry name" value="Sig_transdc_His_kin-like_C"/>
</dbReference>
<evidence type="ECO:0000256" key="13">
    <source>
        <dbReference type="ARBA" id="ARBA00059827"/>
    </source>
</evidence>